<dbReference type="InterPro" id="IPR006530">
    <property type="entry name" value="YD"/>
</dbReference>
<evidence type="ECO:0000313" key="4">
    <source>
        <dbReference type="EMBL" id="GAA1493542.1"/>
    </source>
</evidence>
<protein>
    <recommendedName>
        <fullName evidence="3">DUF6531 domain-containing protein</fullName>
    </recommendedName>
</protein>
<keyword evidence="2" id="KW-0812">Transmembrane</keyword>
<dbReference type="Pfam" id="PF05593">
    <property type="entry name" value="RHS_repeat"/>
    <property type="match status" value="10"/>
</dbReference>
<feature type="domain" description="DUF6531" evidence="3">
    <location>
        <begin position="289"/>
        <end position="361"/>
    </location>
</feature>
<keyword evidence="5" id="KW-1185">Reference proteome</keyword>
<dbReference type="InterPro" id="IPR045351">
    <property type="entry name" value="DUF6531"/>
</dbReference>
<gene>
    <name evidence="4" type="ORF">GCM10009627_18880</name>
</gene>
<dbReference type="NCBIfam" id="TIGR01643">
    <property type="entry name" value="YD_repeat_2x"/>
    <property type="match status" value="16"/>
</dbReference>
<feature type="region of interest" description="Disordered" evidence="1">
    <location>
        <begin position="96"/>
        <end position="179"/>
    </location>
</feature>
<dbReference type="EMBL" id="BAAAJX010000008">
    <property type="protein sequence ID" value="GAA1493542.1"/>
    <property type="molecule type" value="Genomic_DNA"/>
</dbReference>
<reference evidence="4 5" key="1">
    <citation type="journal article" date="2019" name="Int. J. Syst. Evol. Microbiol.">
        <title>The Global Catalogue of Microorganisms (GCM) 10K type strain sequencing project: providing services to taxonomists for standard genome sequencing and annotation.</title>
        <authorList>
            <consortium name="The Broad Institute Genomics Platform"/>
            <consortium name="The Broad Institute Genome Sequencing Center for Infectious Disease"/>
            <person name="Wu L."/>
            <person name="Ma J."/>
        </authorList>
    </citation>
    <scope>NUCLEOTIDE SEQUENCE [LARGE SCALE GENOMIC DNA]</scope>
    <source>
        <strain evidence="4 5">JCM 12140</strain>
    </source>
</reference>
<dbReference type="RefSeq" id="WP_204606843.1">
    <property type="nucleotide sequence ID" value="NZ_BAAAJX010000008.1"/>
</dbReference>
<accession>A0ABN1ZD36</accession>
<sequence length="1790" mass="188929">MADQLHANTDPIEFDDATADALGSAMRSAASAIDGQVGSRQSYVSTASQEFRGHFSDLFTENASIAKSDGSTISDMMRTVAGWVDEMKTAAAEERERRRKAREWQEQQADRNGFEKWWDDTFGTGNPPDIENKPAPPFGPADVQPKPRQTPSPGAGGGGAGTSSAKPEDLRSFASGSTTLNTELAGRPALLRGKLADFASRCSWGTINADGLVAGFERWLAANDQDVAWATTIADAFAAAGGEGSVSTLSDAALGAALQAAGVSATRSDLQIDPPTAYGAQPTTGYSMDPVNTTTGNFLEPELDLAHDGASASLRFTRMYNSLDRRVGLFGPGWASVLDTRLLLDDEGASFVGADGRLVRFPRAGSGWARGVGENRWLAAEDDLLVVRDNEGGRIDFTPAGLWLGESTGPGTAVHVERDGDDTVLRLRHERGRFVDVEYVDGRVAVLRASDGRRVEYGYDDRGRLLSATTALGTRTYGWDDDDLVVTVTSADGVLEVDNTYDAHRRVVEQISPHGRRVRFAYLPGRVTVVSDHDGTRSNSWIADPKGRLVGVIDSDDRRQTMSYDPHGNLVSATERDGSVTVHAYDGRGRRIRTVTPTGGDLTYGYDDADRVTTVVAESGSVVTYEYDGDERDPAVIIDPMGGRTELHWQHGLLVRAVDPTGVTLDLDHDAAGELVAVTNAVGDTARIERDSAGRAVASISPTGARTEYRHDAAGQVVARRDPDGATWTAEYTVGGRVSAVTDPTGARTALAWGADGELAATTDALGRTTRRTYDDQGNPLQVTLPSGASWTFAHDALSRLQSVVDPTGAVWRREYGVNGDLRAVTDPTGVRREFSDDPATGIATLADAFATTTVRSDEFGRPVEVTSDETGSELVTYDACGRPVELVDGEGGLTRLERDLAGRIVAIVTPSGQRTTYEYDACGRPSAATDAHGNRTTVTYDAESRVIARTLPTGDVERTEYDVVGRVVARTTPGEGTSRWRWDAAGRLVSVHDTRHGRRRFRYDAAGQLVEAENGLGGVTTYTYDADGHLVGATDPLGAVTRYAYDRSGRLTGITDPLGRSTTARYDAAGRRTEQTDPDGRVLRWEYDAAGREEQLSVDGTVIADTTYDSARRAVVVTDHTRGPGRDTEHELCFDRRGLLVRRSRGGRATSWEYDADGLRTARTDPDGRRTTWRWDALGRIVAVERDGLTPAVFTSDALGRIVQASTGDVIQSWSYERGSLVEHTVTTPVGSTTTRVERDEDDRISAIAGADGRVVYGHDAAAQLVSALDVSALDGSGSGRTWQYDAAGRLVAETVDGAEQRHEYDAAGQLLVTTTADGSRTEYVHDGLGRRVRRTARDGSTTEYAWSDLGFLAGVVERDASYSETGRIEVWTDALGEVAEAGGAEVWWDTAAGVPSLTSVGATPVLELPGGVVALDGDWTASGWRGERATDAADPWALLESTVGAAGRADLPAGVGLTPGGSLSIGGMEWLGARVYDPVAKGFLSTDPLAPIVGAGWSGNPYSYAGNDPLHAIDPLGLRPATDKDLQAYRDAHQGAIGTLKSIADDHSDLIAGVAVALGVGLTVATMFTPLGPLALIAGGALLSGGVSAWQQKRNDGKVDWGRVGLAALIGGATGAVGGGVAGVLKQFAPKLEGVIGPQVARVASPLLRKAAVRAIGGQGRAAVATGVQGAFSNALGYVTDPDNGHKNLGGLVQATGAGFATGAVASSVSTVVSPAMGRLSGEALPGARTVVSLLADHAVSGIRAVANQGLKPDDNGGTFAHPLTTFVGGFVSGTRGPRVSMHAAPQG</sequence>
<evidence type="ECO:0000259" key="3">
    <source>
        <dbReference type="Pfam" id="PF20148"/>
    </source>
</evidence>
<keyword evidence="2" id="KW-1133">Transmembrane helix</keyword>
<organism evidence="4 5">
    <name type="scientific">Curtobacterium herbarum</name>
    <dbReference type="NCBI Taxonomy" id="150122"/>
    <lineage>
        <taxon>Bacteria</taxon>
        <taxon>Bacillati</taxon>
        <taxon>Actinomycetota</taxon>
        <taxon>Actinomycetes</taxon>
        <taxon>Micrococcales</taxon>
        <taxon>Microbacteriaceae</taxon>
        <taxon>Curtobacterium</taxon>
    </lineage>
</organism>
<proteinExistence type="predicted"/>
<feature type="transmembrane region" description="Helical" evidence="2">
    <location>
        <begin position="1606"/>
        <end position="1627"/>
    </location>
</feature>
<feature type="compositionally biased region" description="Basic and acidic residues" evidence="1">
    <location>
        <begin position="96"/>
        <end position="119"/>
    </location>
</feature>
<dbReference type="NCBIfam" id="TIGR03696">
    <property type="entry name" value="Rhs_assc_core"/>
    <property type="match status" value="1"/>
</dbReference>
<dbReference type="Proteomes" id="UP001501742">
    <property type="component" value="Unassembled WGS sequence"/>
</dbReference>
<comment type="caution">
    <text evidence="4">The sequence shown here is derived from an EMBL/GenBank/DDBJ whole genome shotgun (WGS) entry which is preliminary data.</text>
</comment>
<dbReference type="SUPFAM" id="SSF69304">
    <property type="entry name" value="Tricorn protease N-terminal domain"/>
    <property type="match status" value="2"/>
</dbReference>
<dbReference type="InterPro" id="IPR031325">
    <property type="entry name" value="RHS_repeat"/>
</dbReference>
<evidence type="ECO:0000256" key="2">
    <source>
        <dbReference type="SAM" id="Phobius"/>
    </source>
</evidence>
<feature type="transmembrane region" description="Helical" evidence="2">
    <location>
        <begin position="1552"/>
        <end position="1585"/>
    </location>
</feature>
<keyword evidence="2" id="KW-0472">Membrane</keyword>
<dbReference type="PANTHER" id="PTHR32305">
    <property type="match status" value="1"/>
</dbReference>
<evidence type="ECO:0000256" key="1">
    <source>
        <dbReference type="SAM" id="MobiDB-lite"/>
    </source>
</evidence>
<evidence type="ECO:0000313" key="5">
    <source>
        <dbReference type="Proteomes" id="UP001501742"/>
    </source>
</evidence>
<dbReference type="PANTHER" id="PTHR32305:SF15">
    <property type="entry name" value="PROTEIN RHSA-RELATED"/>
    <property type="match status" value="1"/>
</dbReference>
<dbReference type="InterPro" id="IPR050708">
    <property type="entry name" value="T6SS_VgrG/RHS"/>
</dbReference>
<name>A0ABN1ZD36_9MICO</name>
<dbReference type="Gene3D" id="2.180.10.10">
    <property type="entry name" value="RHS repeat-associated core"/>
    <property type="match status" value="5"/>
</dbReference>
<dbReference type="InterPro" id="IPR022385">
    <property type="entry name" value="Rhs_assc_core"/>
</dbReference>
<dbReference type="Pfam" id="PF20148">
    <property type="entry name" value="DUF6531"/>
    <property type="match status" value="1"/>
</dbReference>